<keyword evidence="6 9" id="KW-0093">Biotin biosynthesis</keyword>
<feature type="modified residue" description="N6-(pyridoxal phosphate)lysine" evidence="9">
    <location>
        <position position="303"/>
    </location>
</feature>
<evidence type="ECO:0000256" key="9">
    <source>
        <dbReference type="HAMAP-Rule" id="MF_00834"/>
    </source>
</evidence>
<sequence length="453" mass="50059">MPARAGIQIERTQWTPALAGVTTNFLIALRTMDLDFDRQHIWHPYSSLIDPPPVYPVARAEGVRLYLEDGRSLIDGMSSWWCTLHGYNVPELNRAMREQMEKMSHVMFGGLTHEPAIELSKKLVEITPAPLQRVFLADSGSVSVEVSIKMALQYWQSQGRPEKNRLLALRNGYHGDTFGAMATCDPVTGMHHLFASHLTQHLFAPAPKPNFDEPCSDEDVAELRQLVEENRNQLAAVILEPIVQGAGGMRFYSPEYLKRVRALCDEYDLLLIADEIATGFGRSGKLFACEHAGISPDILTLGKALTGGTMTMAATLCTDRVADGICRGEAGVFMHGPTFMGNPLACAVSSASIELLLSSPWQERVSRIEQQLRQELAPLKDADDVADVRALGAIGVVEMKQPVNMMQVQEALIDRGVWLRPFGKLVYAMPPYVTSEEDLRQLTGAMVEVLGNL</sequence>
<dbReference type="GO" id="GO:0030170">
    <property type="term" value="F:pyridoxal phosphate binding"/>
    <property type="evidence" value="ECO:0007669"/>
    <property type="project" value="UniProtKB-UniRule"/>
</dbReference>
<dbReference type="PIRSF" id="PIRSF000521">
    <property type="entry name" value="Transaminase_4ab_Lys_Orn"/>
    <property type="match status" value="1"/>
</dbReference>
<feature type="binding site" evidence="9">
    <location>
        <position position="274"/>
    </location>
    <ligand>
        <name>pyridoxal 5'-phosphate</name>
        <dbReference type="ChEBI" id="CHEBI:597326"/>
    </ligand>
</feature>
<feature type="binding site" evidence="9">
    <location>
        <position position="420"/>
    </location>
    <ligand>
        <name>substrate</name>
    </ligand>
</feature>
<dbReference type="Gene3D" id="3.40.640.10">
    <property type="entry name" value="Type I PLP-dependent aspartate aminotransferase-like (Major domain)"/>
    <property type="match status" value="1"/>
</dbReference>
<feature type="binding site" evidence="9">
    <location>
        <position position="80"/>
    </location>
    <ligand>
        <name>substrate</name>
    </ligand>
</feature>
<dbReference type="UniPathway" id="UPA00078">
    <property type="reaction ID" value="UER00160"/>
</dbReference>
<evidence type="ECO:0000256" key="1">
    <source>
        <dbReference type="ARBA" id="ARBA00001933"/>
    </source>
</evidence>
<organism evidence="10 11">
    <name type="scientific">Microbulbifer aggregans</name>
    <dbReference type="NCBI Taxonomy" id="1769779"/>
    <lineage>
        <taxon>Bacteria</taxon>
        <taxon>Pseudomonadati</taxon>
        <taxon>Pseudomonadota</taxon>
        <taxon>Gammaproteobacteria</taxon>
        <taxon>Cellvibrionales</taxon>
        <taxon>Microbulbiferaceae</taxon>
        <taxon>Microbulbifer</taxon>
    </lineage>
</organism>
<dbReference type="GO" id="GO:0009102">
    <property type="term" value="P:biotin biosynthetic process"/>
    <property type="evidence" value="ECO:0007669"/>
    <property type="project" value="UniProtKB-UniRule"/>
</dbReference>
<dbReference type="PANTHER" id="PTHR42684">
    <property type="entry name" value="ADENOSYLMETHIONINE-8-AMINO-7-OXONONANOATE AMINOTRANSFERASE"/>
    <property type="match status" value="1"/>
</dbReference>
<feature type="binding site" evidence="9">
    <location>
        <position position="303"/>
    </location>
    <ligand>
        <name>substrate</name>
    </ligand>
</feature>
<dbReference type="GO" id="GO:0005737">
    <property type="term" value="C:cytoplasm"/>
    <property type="evidence" value="ECO:0007669"/>
    <property type="project" value="UniProtKB-SubCell"/>
</dbReference>
<feature type="binding site" evidence="9">
    <location>
        <begin position="140"/>
        <end position="141"/>
    </location>
    <ligand>
        <name>pyridoxal 5'-phosphate</name>
        <dbReference type="ChEBI" id="CHEBI:597326"/>
    </ligand>
</feature>
<comment type="cofactor">
    <cofactor evidence="1 9">
        <name>pyridoxal 5'-phosphate</name>
        <dbReference type="ChEBI" id="CHEBI:597326"/>
    </cofactor>
</comment>
<dbReference type="SUPFAM" id="SSF53383">
    <property type="entry name" value="PLP-dependent transferases"/>
    <property type="match status" value="1"/>
</dbReference>
<dbReference type="Pfam" id="PF00202">
    <property type="entry name" value="Aminotran_3"/>
    <property type="match status" value="1"/>
</dbReference>
<protein>
    <recommendedName>
        <fullName evidence="9">Adenosylmethionine-8-amino-7-oxononanoate aminotransferase</fullName>
        <ecNumber evidence="9">2.6.1.62</ecNumber>
    </recommendedName>
    <alternativeName>
        <fullName evidence="9">7,8-diamino-pelargonic acid aminotransferase</fullName>
        <shortName evidence="9">DAPA AT</shortName>
        <shortName evidence="9">DAPA aminotransferase</shortName>
    </alternativeName>
    <alternativeName>
        <fullName evidence="9">7,8-diaminononanoate synthase</fullName>
        <shortName evidence="9">DANS</shortName>
    </alternativeName>
    <alternativeName>
        <fullName evidence="9">Diaminopelargonic acid synthase</fullName>
    </alternativeName>
</protein>
<accession>A0A1C9W8B4</accession>
<keyword evidence="5 9" id="KW-0949">S-adenosyl-L-methionine</keyword>
<dbReference type="Gene3D" id="3.90.1150.10">
    <property type="entry name" value="Aspartate Aminotransferase, domain 1"/>
    <property type="match status" value="1"/>
</dbReference>
<comment type="similarity">
    <text evidence="9">Belongs to the class-III pyridoxal-phosphate-dependent aminotransferase family. BioA subfamily.</text>
</comment>
<reference evidence="11" key="1">
    <citation type="submission" date="2016-01" db="EMBL/GenBank/DDBJ databases">
        <title>Complete genome sequence of Microbulbifer sp. CCB-MM1, a halophile isolated from Matang Mangrove Forest, Perak.</title>
        <authorList>
            <person name="Moh T.H."/>
            <person name="Dinesh B."/>
            <person name="Lau N.-S."/>
            <person name="Go F."/>
            <person name="Alexander Chong S.-C."/>
        </authorList>
    </citation>
    <scope>NUCLEOTIDE SEQUENCE [LARGE SCALE GENOMIC DNA]</scope>
    <source>
        <strain evidence="11">CCB-MM1</strain>
    </source>
</reference>
<evidence type="ECO:0000256" key="7">
    <source>
        <dbReference type="ARBA" id="ARBA00022898"/>
    </source>
</evidence>
<dbReference type="KEGG" id="micc:AUP74_01964"/>
<evidence type="ECO:0000256" key="2">
    <source>
        <dbReference type="ARBA" id="ARBA00005063"/>
    </source>
</evidence>
<evidence type="ECO:0000313" key="11">
    <source>
        <dbReference type="Proteomes" id="UP000095672"/>
    </source>
</evidence>
<dbReference type="InterPro" id="IPR005814">
    <property type="entry name" value="Aminotrans_3"/>
</dbReference>
<evidence type="ECO:0000256" key="5">
    <source>
        <dbReference type="ARBA" id="ARBA00022691"/>
    </source>
</evidence>
<gene>
    <name evidence="9 10" type="primary">bioA</name>
    <name evidence="10" type="ORF">AUP74_01964</name>
</gene>
<evidence type="ECO:0000256" key="6">
    <source>
        <dbReference type="ARBA" id="ARBA00022756"/>
    </source>
</evidence>
<dbReference type="Proteomes" id="UP000095672">
    <property type="component" value="Chromosome"/>
</dbReference>
<evidence type="ECO:0000256" key="3">
    <source>
        <dbReference type="ARBA" id="ARBA00022576"/>
    </source>
</evidence>
<evidence type="ECO:0000256" key="8">
    <source>
        <dbReference type="ARBA" id="ARBA00048449"/>
    </source>
</evidence>
<feature type="site" description="Participates in the substrate recognition with KAPA and in a stacking interaction with the adenine ring of SAM" evidence="9">
    <location>
        <position position="45"/>
    </location>
</feature>
<dbReference type="CDD" id="cd00610">
    <property type="entry name" value="OAT_like"/>
    <property type="match status" value="1"/>
</dbReference>
<keyword evidence="11" id="KW-1185">Reference proteome</keyword>
<dbReference type="NCBIfam" id="NF005940">
    <property type="entry name" value="PRK07986.1"/>
    <property type="match status" value="1"/>
</dbReference>
<dbReference type="InterPro" id="IPR015421">
    <property type="entry name" value="PyrdxlP-dep_Trfase_major"/>
</dbReference>
<comment type="subcellular location">
    <subcellularLocation>
        <location evidence="9">Cytoplasm</location>
    </subcellularLocation>
</comment>
<evidence type="ECO:0000256" key="4">
    <source>
        <dbReference type="ARBA" id="ARBA00022679"/>
    </source>
</evidence>
<comment type="catalytic activity">
    <reaction evidence="8 9">
        <text>(8S)-8-amino-7-oxononanoate + S-adenosyl-L-methionine = S-adenosyl-4-methylsulfanyl-2-oxobutanoate + (7R,8S)-7,8-diammoniononanoate</text>
        <dbReference type="Rhea" id="RHEA:16861"/>
        <dbReference type="ChEBI" id="CHEBI:16490"/>
        <dbReference type="ChEBI" id="CHEBI:59789"/>
        <dbReference type="ChEBI" id="CHEBI:149468"/>
        <dbReference type="ChEBI" id="CHEBI:149469"/>
        <dbReference type="EC" id="2.6.1.62"/>
    </reaction>
</comment>
<feature type="binding site" evidence="9">
    <location>
        <begin position="337"/>
        <end position="338"/>
    </location>
    <ligand>
        <name>pyridoxal 5'-phosphate</name>
        <dbReference type="ChEBI" id="CHEBI:597326"/>
    </ligand>
</feature>
<keyword evidence="9" id="KW-0963">Cytoplasm</keyword>
<dbReference type="InterPro" id="IPR005815">
    <property type="entry name" value="BioA"/>
</dbReference>
<dbReference type="InterPro" id="IPR015424">
    <property type="entry name" value="PyrdxlP-dep_Trfase"/>
</dbReference>
<name>A0A1C9W8B4_9GAMM</name>
<keyword evidence="3 9" id="KW-0032">Aminotransferase</keyword>
<dbReference type="STRING" id="1769779.AUP74_01964"/>
<dbReference type="FunFam" id="3.40.640.10:FF:000041">
    <property type="entry name" value="Adenosylmethionine-8-amino-7-oxononanoate aminotransferase"/>
    <property type="match status" value="1"/>
</dbReference>
<feature type="binding site" evidence="9">
    <location>
        <position position="173"/>
    </location>
    <ligand>
        <name>substrate</name>
    </ligand>
</feature>
<feature type="binding site" evidence="9">
    <location>
        <position position="336"/>
    </location>
    <ligand>
        <name>substrate</name>
    </ligand>
</feature>
<proteinExistence type="inferred from homology"/>
<dbReference type="GO" id="GO:0004015">
    <property type="term" value="F:adenosylmethionine-8-amino-7-oxononanoate transaminase activity"/>
    <property type="evidence" value="ECO:0007669"/>
    <property type="project" value="UniProtKB-UniRule"/>
</dbReference>
<dbReference type="PROSITE" id="PS00600">
    <property type="entry name" value="AA_TRANSFER_CLASS_3"/>
    <property type="match status" value="1"/>
</dbReference>
<comment type="subunit">
    <text evidence="9">Homodimer.</text>
</comment>
<dbReference type="EC" id="2.6.1.62" evidence="9"/>
<comment type="pathway">
    <text evidence="2 9">Cofactor biosynthesis; biotin biosynthesis; 7,8-diaminononanoate from 8-amino-7-oxononanoate (SAM route): step 1/1.</text>
</comment>
<dbReference type="PANTHER" id="PTHR42684:SF17">
    <property type="entry name" value="ADENOSYLMETHIONINE-8-AMINO-7-OXONONANOATE AMINOTRANSFERASE"/>
    <property type="match status" value="1"/>
</dbReference>
<dbReference type="HAMAP" id="MF_00834">
    <property type="entry name" value="BioA"/>
    <property type="match status" value="1"/>
</dbReference>
<dbReference type="EMBL" id="CP014143">
    <property type="protein sequence ID" value="AOS97394.1"/>
    <property type="molecule type" value="Genomic_DNA"/>
</dbReference>
<keyword evidence="4 9" id="KW-0808">Transferase</keyword>
<keyword evidence="7 9" id="KW-0663">Pyridoxal phosphate</keyword>
<dbReference type="PATRIC" id="fig|1769779.3.peg.1972"/>
<dbReference type="InterPro" id="IPR015422">
    <property type="entry name" value="PyrdxlP-dep_Trfase_small"/>
</dbReference>
<dbReference type="NCBIfam" id="TIGR00508">
    <property type="entry name" value="bioA"/>
    <property type="match status" value="1"/>
</dbReference>
<dbReference type="NCBIfam" id="NF004624">
    <property type="entry name" value="PRK05964.1"/>
    <property type="match status" value="1"/>
</dbReference>
<comment type="function">
    <text evidence="9">Catalyzes the transfer of the alpha-amino group from S-adenosyl-L-methionine (SAM) to 7-keto-8-aminopelargonic acid (KAPA) to form 7,8-diaminopelargonic acid (DAPA). It is the only aminotransferase known to utilize SAM as an amino donor.</text>
</comment>
<dbReference type="AlphaFoldDB" id="A0A1C9W8B4"/>
<dbReference type="InterPro" id="IPR049704">
    <property type="entry name" value="Aminotrans_3_PPA_site"/>
</dbReference>
<evidence type="ECO:0000313" key="10">
    <source>
        <dbReference type="EMBL" id="AOS97394.1"/>
    </source>
</evidence>